<proteinExistence type="evidence at transcript level"/>
<dbReference type="KEGG" id="tmol:138122967"/>
<feature type="signal peptide" evidence="1">
    <location>
        <begin position="1"/>
        <end position="19"/>
    </location>
</feature>
<dbReference type="InterPro" id="IPR036682">
    <property type="entry name" value="OS_D_A10/PebIII_sf"/>
</dbReference>
<organism evidence="2">
    <name type="scientific">Tenebrio molitor</name>
    <name type="common">Yellow mealworm beetle</name>
    <dbReference type="NCBI Taxonomy" id="7067"/>
    <lineage>
        <taxon>Eukaryota</taxon>
        <taxon>Metazoa</taxon>
        <taxon>Ecdysozoa</taxon>
        <taxon>Arthropoda</taxon>
        <taxon>Hexapoda</taxon>
        <taxon>Insecta</taxon>
        <taxon>Pterygota</taxon>
        <taxon>Neoptera</taxon>
        <taxon>Endopterygota</taxon>
        <taxon>Coleoptera</taxon>
        <taxon>Polyphaga</taxon>
        <taxon>Cucujiformia</taxon>
        <taxon>Tenebrionidae</taxon>
        <taxon>Tenebrio</taxon>
    </lineage>
</organism>
<dbReference type="GeneID" id="138122967"/>
<protein>
    <submittedName>
        <fullName evidence="2">Chemosensory protein CSP6 mRNA</fullName>
    </submittedName>
</protein>
<evidence type="ECO:0000256" key="1">
    <source>
        <dbReference type="SAM" id="SignalP"/>
    </source>
</evidence>
<accession>A0A0C5D652</accession>
<evidence type="ECO:0000313" key="2">
    <source>
        <dbReference type="EMBL" id="AJO62212.1"/>
    </source>
</evidence>
<sequence length="127" mass="14964">MKLLLFVVLTTFWAVSSSAEKYTTKYDNVDLEEILKSDRLLKNYVNCLLDKGKCSPDGQELRTHISDALLTECEKCSEKQRNGSRTILRYMIKNKREWWNELEAKYDPDGTYKKKYEEELKKEGIVL</sequence>
<reference evidence="2" key="1">
    <citation type="journal article" date="2015" name="Comp. Biochem. Physiol. Part D Genomics Proteomics">
        <title>Identification of candidate chemosensory genes in the antennal transcriptome of Tenebrio molitor (Coleoptera: Tenebrionidae).</title>
        <authorList>
            <person name="Liu S."/>
            <person name="Rao X.J."/>
            <person name="Li M.Y."/>
            <person name="Feng M.F."/>
            <person name="He M.Z."/>
            <person name="Li S.G."/>
        </authorList>
    </citation>
    <scope>NUCLEOTIDE SEQUENCE</scope>
    <source>
        <strain evidence="2">AAU-P</strain>
    </source>
</reference>
<dbReference type="Gene3D" id="1.10.2080.10">
    <property type="entry name" value="Insect odorant-binding protein A10/Ejaculatory bulb-specific protein 3"/>
    <property type="match status" value="1"/>
</dbReference>
<dbReference type="SUPFAM" id="SSF100910">
    <property type="entry name" value="Chemosensory protein Csp2"/>
    <property type="match status" value="1"/>
</dbReference>
<name>A0A0C5D652_TENMO</name>
<dbReference type="RefSeq" id="XP_068893516.1">
    <property type="nucleotide sequence ID" value="XM_069037415.1"/>
</dbReference>
<dbReference type="PANTHER" id="PTHR11257">
    <property type="entry name" value="CHEMOSENSORY PROTEIN-RELATED"/>
    <property type="match status" value="1"/>
</dbReference>
<feature type="chain" id="PRO_5002176033" evidence="1">
    <location>
        <begin position="20"/>
        <end position="127"/>
    </location>
</feature>
<dbReference type="AlphaFoldDB" id="A0A0C5D652"/>
<dbReference type="InterPro" id="IPR005055">
    <property type="entry name" value="A10/PebIII"/>
</dbReference>
<dbReference type="Pfam" id="PF03392">
    <property type="entry name" value="OS-D"/>
    <property type="match status" value="1"/>
</dbReference>
<dbReference type="PANTHER" id="PTHR11257:SF12">
    <property type="entry name" value="EJACULATORY BULB-SPECIFIC PROTEIN 3-RELATED"/>
    <property type="match status" value="1"/>
</dbReference>
<keyword evidence="1" id="KW-0732">Signal</keyword>
<dbReference type="EMBL" id="KP296748">
    <property type="protein sequence ID" value="AJO62212.1"/>
    <property type="molecule type" value="mRNA"/>
</dbReference>